<reference evidence="7" key="1">
    <citation type="journal article" date="2020" name="mSystems">
        <title>Genome- and Community-Level Interaction Insights into Carbon Utilization and Element Cycling Functions of Hydrothermarchaeota in Hydrothermal Sediment.</title>
        <authorList>
            <person name="Zhou Z."/>
            <person name="Liu Y."/>
            <person name="Xu W."/>
            <person name="Pan J."/>
            <person name="Luo Z.H."/>
            <person name="Li M."/>
        </authorList>
    </citation>
    <scope>NUCLEOTIDE SEQUENCE [LARGE SCALE GENOMIC DNA]</scope>
    <source>
        <strain evidence="7">SpSt-69</strain>
    </source>
</reference>
<evidence type="ECO:0000256" key="1">
    <source>
        <dbReference type="ARBA" id="ARBA00022485"/>
    </source>
</evidence>
<dbReference type="GO" id="GO:0046872">
    <property type="term" value="F:metal ion binding"/>
    <property type="evidence" value="ECO:0007669"/>
    <property type="project" value="UniProtKB-KW"/>
</dbReference>
<evidence type="ECO:0000256" key="4">
    <source>
        <dbReference type="ARBA" id="ARBA00023014"/>
    </source>
</evidence>
<evidence type="ECO:0000259" key="6">
    <source>
        <dbReference type="PROSITE" id="PS51379"/>
    </source>
</evidence>
<protein>
    <submittedName>
        <fullName evidence="7">4Fe-4S dicluster domain-containing protein</fullName>
    </submittedName>
</protein>
<dbReference type="GO" id="GO:0010181">
    <property type="term" value="F:FMN binding"/>
    <property type="evidence" value="ECO:0007669"/>
    <property type="project" value="InterPro"/>
</dbReference>
<proteinExistence type="predicted"/>
<dbReference type="PROSITE" id="PS51379">
    <property type="entry name" value="4FE4S_FER_2"/>
    <property type="match status" value="1"/>
</dbReference>
<feature type="domain" description="Flavodoxin-like" evidence="5">
    <location>
        <begin position="6"/>
        <end position="146"/>
    </location>
</feature>
<evidence type="ECO:0000256" key="3">
    <source>
        <dbReference type="ARBA" id="ARBA00023004"/>
    </source>
</evidence>
<dbReference type="InterPro" id="IPR029039">
    <property type="entry name" value="Flavoprotein-like_sf"/>
</dbReference>
<gene>
    <name evidence="7" type="ORF">ENU66_05280</name>
</gene>
<dbReference type="Gene3D" id="3.40.50.360">
    <property type="match status" value="1"/>
</dbReference>
<name>A0A7V3ZXY6_UNCW3</name>
<comment type="caution">
    <text evidence="7">The sequence shown here is derived from an EMBL/GenBank/DDBJ whole genome shotgun (WGS) entry which is preliminary data.</text>
</comment>
<dbReference type="InterPro" id="IPR017900">
    <property type="entry name" value="4Fe4S_Fe_S_CS"/>
</dbReference>
<keyword evidence="3" id="KW-0408">Iron</keyword>
<keyword evidence="1" id="KW-0004">4Fe-4S</keyword>
<organism evidence="7">
    <name type="scientific">candidate division WOR-3 bacterium</name>
    <dbReference type="NCBI Taxonomy" id="2052148"/>
    <lineage>
        <taxon>Bacteria</taxon>
        <taxon>Bacteria division WOR-3</taxon>
    </lineage>
</organism>
<dbReference type="PANTHER" id="PTHR24960">
    <property type="entry name" value="PHOTOSYSTEM I IRON-SULFUR CENTER-RELATED"/>
    <property type="match status" value="1"/>
</dbReference>
<keyword evidence="4" id="KW-0411">Iron-sulfur</keyword>
<keyword evidence="2" id="KW-0479">Metal-binding</keyword>
<dbReference type="Gene3D" id="3.30.70.20">
    <property type="match status" value="1"/>
</dbReference>
<evidence type="ECO:0000259" key="5">
    <source>
        <dbReference type="PROSITE" id="PS50902"/>
    </source>
</evidence>
<dbReference type="Pfam" id="PF00037">
    <property type="entry name" value="Fer4"/>
    <property type="match status" value="1"/>
</dbReference>
<dbReference type="InterPro" id="IPR047964">
    <property type="entry name" value="EFR1-like"/>
</dbReference>
<dbReference type="SUPFAM" id="SSF54862">
    <property type="entry name" value="4Fe-4S ferredoxins"/>
    <property type="match status" value="1"/>
</dbReference>
<dbReference type="NCBIfam" id="NF038196">
    <property type="entry name" value="ferrodoxin_EFR1"/>
    <property type="match status" value="1"/>
</dbReference>
<feature type="domain" description="4Fe-4S ferredoxin-type" evidence="6">
    <location>
        <begin position="193"/>
        <end position="222"/>
    </location>
</feature>
<dbReference type="InterPro" id="IPR050157">
    <property type="entry name" value="PSI_iron-sulfur_center"/>
</dbReference>
<dbReference type="InterPro" id="IPR017896">
    <property type="entry name" value="4Fe4S_Fe-S-bd"/>
</dbReference>
<evidence type="ECO:0000256" key="2">
    <source>
        <dbReference type="ARBA" id="ARBA00022723"/>
    </source>
</evidence>
<dbReference type="PROSITE" id="PS50902">
    <property type="entry name" value="FLAVODOXIN_LIKE"/>
    <property type="match status" value="1"/>
</dbReference>
<accession>A0A7V3ZXY6</accession>
<sequence length="271" mass="31355">MFRVNILILYYTGAGNSLVVASVLKDRFLKDGYEVELKRITKNIGEVDLSPYHLVILITPVYAYHAPGTVLEFVRSLKEGDKPFYLILTKGLILGNSAYELQQILRSKGYKVKGFHDIIMADTLFLLTARKNSLLERFYLLPNRIFNHHLKSIYRTIVKTLHSDKEIKLRKKLYGFVTELIARNFWKKVNKWKSMLYADDKCNLCGICVKVCPRSNIKIEGGKVIFGNDCEFCTACIHRCPQEAVQVGKMTERKARYKVGKEAEYFRRVLK</sequence>
<dbReference type="SUPFAM" id="SSF52218">
    <property type="entry name" value="Flavoproteins"/>
    <property type="match status" value="1"/>
</dbReference>
<dbReference type="GO" id="GO:0051539">
    <property type="term" value="F:4 iron, 4 sulfur cluster binding"/>
    <property type="evidence" value="ECO:0007669"/>
    <property type="project" value="UniProtKB-KW"/>
</dbReference>
<dbReference type="AlphaFoldDB" id="A0A7V3ZXY6"/>
<dbReference type="PROSITE" id="PS00198">
    <property type="entry name" value="4FE4S_FER_1"/>
    <property type="match status" value="2"/>
</dbReference>
<dbReference type="InterPro" id="IPR008254">
    <property type="entry name" value="Flavodoxin/NO_synth"/>
</dbReference>
<dbReference type="PANTHER" id="PTHR24960:SF79">
    <property type="entry name" value="PHOTOSYSTEM I IRON-SULFUR CENTER"/>
    <property type="match status" value="1"/>
</dbReference>
<dbReference type="EMBL" id="DTDJ01000033">
    <property type="protein sequence ID" value="HGL17718.1"/>
    <property type="molecule type" value="Genomic_DNA"/>
</dbReference>
<evidence type="ECO:0000313" key="7">
    <source>
        <dbReference type="EMBL" id="HGL17718.1"/>
    </source>
</evidence>